<proteinExistence type="inferred from homology"/>
<evidence type="ECO:0000256" key="5">
    <source>
        <dbReference type="ARBA" id="ARBA00022643"/>
    </source>
</evidence>
<evidence type="ECO:0000313" key="13">
    <source>
        <dbReference type="Proteomes" id="UP000461880"/>
    </source>
</evidence>
<dbReference type="GO" id="GO:0046872">
    <property type="term" value="F:metal ion binding"/>
    <property type="evidence" value="ECO:0007669"/>
    <property type="project" value="UniProtKB-KW"/>
</dbReference>
<dbReference type="RefSeq" id="WP_154505822.1">
    <property type="nucleotide sequence ID" value="NZ_VUMN01000037.1"/>
</dbReference>
<protein>
    <submittedName>
        <fullName evidence="12">FAD-dependent oxidoreductase</fullName>
    </submittedName>
</protein>
<keyword evidence="9" id="KW-0411">Iron-sulfur</keyword>
<reference evidence="12 13" key="1">
    <citation type="submission" date="2019-08" db="EMBL/GenBank/DDBJ databases">
        <title>In-depth cultivation of the pig gut microbiome towards novel bacterial diversity and tailored functional studies.</title>
        <authorList>
            <person name="Wylensek D."/>
            <person name="Hitch T.C.A."/>
            <person name="Clavel T."/>
        </authorList>
    </citation>
    <scope>NUCLEOTIDE SEQUENCE [LARGE SCALE GENOMIC DNA]</scope>
    <source>
        <strain evidence="12 13">Oil+RF-744-GAM-WT-6</strain>
    </source>
</reference>
<evidence type="ECO:0000313" key="12">
    <source>
        <dbReference type="EMBL" id="MSS59575.1"/>
    </source>
</evidence>
<evidence type="ECO:0000256" key="9">
    <source>
        <dbReference type="ARBA" id="ARBA00023014"/>
    </source>
</evidence>
<keyword evidence="13" id="KW-1185">Reference proteome</keyword>
<keyword evidence="6" id="KW-0479">Metal-binding</keyword>
<dbReference type="GO" id="GO:0016491">
    <property type="term" value="F:oxidoreductase activity"/>
    <property type="evidence" value="ECO:0007669"/>
    <property type="project" value="UniProtKB-KW"/>
</dbReference>
<dbReference type="InterPro" id="IPR051793">
    <property type="entry name" value="NADH:flavin_oxidoreductase"/>
</dbReference>
<comment type="cofactor">
    <cofactor evidence="1">
        <name>FMN</name>
        <dbReference type="ChEBI" id="CHEBI:58210"/>
    </cofactor>
</comment>
<dbReference type="InterPro" id="IPR013785">
    <property type="entry name" value="Aldolase_TIM"/>
</dbReference>
<dbReference type="PRINTS" id="PR00469">
    <property type="entry name" value="PNDRDTASEII"/>
</dbReference>
<evidence type="ECO:0000256" key="8">
    <source>
        <dbReference type="ARBA" id="ARBA00023004"/>
    </source>
</evidence>
<dbReference type="Gene3D" id="3.50.50.60">
    <property type="entry name" value="FAD/NAD(P)-binding domain"/>
    <property type="match status" value="1"/>
</dbReference>
<dbReference type="GO" id="GO:0051536">
    <property type="term" value="F:iron-sulfur cluster binding"/>
    <property type="evidence" value="ECO:0007669"/>
    <property type="project" value="UniProtKB-KW"/>
</dbReference>
<dbReference type="CDD" id="cd02803">
    <property type="entry name" value="OYE_like_FMN_family"/>
    <property type="match status" value="1"/>
</dbReference>
<keyword evidence="7" id="KW-0560">Oxidoreductase</keyword>
<accession>A0A7X2NU32</accession>
<evidence type="ECO:0000259" key="10">
    <source>
        <dbReference type="Pfam" id="PF00724"/>
    </source>
</evidence>
<comment type="caution">
    <text evidence="12">The sequence shown here is derived from an EMBL/GenBank/DDBJ whole genome shotgun (WGS) entry which is preliminary data.</text>
</comment>
<dbReference type="EMBL" id="VUMN01000037">
    <property type="protein sequence ID" value="MSS59575.1"/>
    <property type="molecule type" value="Genomic_DNA"/>
</dbReference>
<dbReference type="AlphaFoldDB" id="A0A7X2NU32"/>
<evidence type="ECO:0000256" key="1">
    <source>
        <dbReference type="ARBA" id="ARBA00001917"/>
    </source>
</evidence>
<dbReference type="Pfam" id="PF07992">
    <property type="entry name" value="Pyr_redox_2"/>
    <property type="match status" value="1"/>
</dbReference>
<evidence type="ECO:0000256" key="7">
    <source>
        <dbReference type="ARBA" id="ARBA00023002"/>
    </source>
</evidence>
<keyword evidence="8" id="KW-0408">Iron</keyword>
<feature type="domain" description="NADH:flavin oxidoreductase/NADH oxidase N-terminal" evidence="10">
    <location>
        <begin position="7"/>
        <end position="331"/>
    </location>
</feature>
<evidence type="ECO:0000256" key="6">
    <source>
        <dbReference type="ARBA" id="ARBA00022723"/>
    </source>
</evidence>
<keyword evidence="4" id="KW-0285">Flavoprotein</keyword>
<evidence type="ECO:0000256" key="3">
    <source>
        <dbReference type="ARBA" id="ARBA00011048"/>
    </source>
</evidence>
<dbReference type="SUPFAM" id="SSF51395">
    <property type="entry name" value="FMN-linked oxidoreductases"/>
    <property type="match status" value="1"/>
</dbReference>
<name>A0A7X2NU32_9FIRM</name>
<comment type="similarity">
    <text evidence="3">In the N-terminal section; belongs to the NADH:flavin oxidoreductase/NADH oxidase family.</text>
</comment>
<dbReference type="Proteomes" id="UP000461880">
    <property type="component" value="Unassembled WGS sequence"/>
</dbReference>
<evidence type="ECO:0000256" key="2">
    <source>
        <dbReference type="ARBA" id="ARBA00001966"/>
    </source>
</evidence>
<organism evidence="12 13">
    <name type="scientific">Stecheria intestinalis</name>
    <dbReference type="NCBI Taxonomy" id="2606630"/>
    <lineage>
        <taxon>Bacteria</taxon>
        <taxon>Bacillati</taxon>
        <taxon>Bacillota</taxon>
        <taxon>Erysipelotrichia</taxon>
        <taxon>Erysipelotrichales</taxon>
        <taxon>Erysipelotrichaceae</taxon>
        <taxon>Stecheria</taxon>
    </lineage>
</organism>
<dbReference type="InterPro" id="IPR036188">
    <property type="entry name" value="FAD/NAD-bd_sf"/>
</dbReference>
<dbReference type="PRINTS" id="PR00368">
    <property type="entry name" value="FADPNR"/>
</dbReference>
<dbReference type="PANTHER" id="PTHR42917">
    <property type="entry name" value="2,4-DIENOYL-COA REDUCTASE"/>
    <property type="match status" value="1"/>
</dbReference>
<gene>
    <name evidence="12" type="ORF">FYJ51_11795</name>
</gene>
<keyword evidence="5" id="KW-0288">FMN</keyword>
<dbReference type="Pfam" id="PF00724">
    <property type="entry name" value="Oxidored_FMN"/>
    <property type="match status" value="1"/>
</dbReference>
<sequence length="647" mass="70618">MRFSTTFSPYRIGSLDVKNRLIMPAMDSGVFDPQGFVNQNTIDYYGARAAGGFGLIIIEIAAVEKRGVGMPHEPAVWTDDCIPGMTKLASAIHQHGAKTLVQLHHAGRETVSALAGEKIAAPSSVPCPTNREQPHEFTTQEVHDLIQHYVDASVRMKKAGFDGVEIHASHGYMGGQFLSPRSNKRVDEFGGGLDGRAYFMKLVVEGIKKACGEDFVVTARLSSKENRIGGLEMEETVVFASMLEEYGYDALHISAGTYETWETIVPPTAWQSGWNLSSSRRIKEAVSIPVFSVGLFHDPFTIETALRRGDCDAVSLGRQSIADPDFPNKVVGGAIEDIIPCIGCTQRCMEFNYPENLMPGDWGVGCMYNPQSSHRADRMLTKTDSPKNVVVVGAGPAGLTAAWMSAYRGHHVTLLEKNDALKAGGQLRIGAFPPFKQPLTREIRYMLHQCKVNGVEIRWNTEVDEEMIKELKPDVLIMATGAKPLVPNIPGLKETGVVLANNVLQGDPVLKQSVLIVGGGEVGVETAEFATDYCTRVTIIDMLPAVAPTLYLTVRNALMKRLKDEEVEISTETKVKEFIPGGVIAEKDGKEVRLEGYDTVVLALGSKPYVPFDANGLAPKVCVIGDAEAVKDAKWAIYKAYRTAMEI</sequence>
<dbReference type="Gene3D" id="3.20.20.70">
    <property type="entry name" value="Aldolase class I"/>
    <property type="match status" value="1"/>
</dbReference>
<dbReference type="InterPro" id="IPR023753">
    <property type="entry name" value="FAD/NAD-binding_dom"/>
</dbReference>
<evidence type="ECO:0000256" key="4">
    <source>
        <dbReference type="ARBA" id="ARBA00022630"/>
    </source>
</evidence>
<dbReference type="GO" id="GO:0010181">
    <property type="term" value="F:FMN binding"/>
    <property type="evidence" value="ECO:0007669"/>
    <property type="project" value="InterPro"/>
</dbReference>
<dbReference type="InterPro" id="IPR001155">
    <property type="entry name" value="OxRdtase_FMN_N"/>
</dbReference>
<comment type="cofactor">
    <cofactor evidence="2">
        <name>[4Fe-4S] cluster</name>
        <dbReference type="ChEBI" id="CHEBI:49883"/>
    </cofactor>
</comment>
<dbReference type="SUPFAM" id="SSF51905">
    <property type="entry name" value="FAD/NAD(P)-binding domain"/>
    <property type="match status" value="1"/>
</dbReference>
<dbReference type="PANTHER" id="PTHR42917:SF2">
    <property type="entry name" value="2,4-DIENOYL-COA REDUCTASE [(2E)-ENOYL-COA-PRODUCING]"/>
    <property type="match status" value="1"/>
</dbReference>
<feature type="domain" description="FAD/NAD(P)-binding" evidence="11">
    <location>
        <begin position="388"/>
        <end position="612"/>
    </location>
</feature>
<dbReference type="Gene3D" id="3.40.50.720">
    <property type="entry name" value="NAD(P)-binding Rossmann-like Domain"/>
    <property type="match status" value="1"/>
</dbReference>
<evidence type="ECO:0000259" key="11">
    <source>
        <dbReference type="Pfam" id="PF07992"/>
    </source>
</evidence>